<dbReference type="Gene3D" id="3.40.1580.10">
    <property type="entry name" value="SMI1/KNR4-like"/>
    <property type="match status" value="1"/>
</dbReference>
<evidence type="ECO:0000313" key="2">
    <source>
        <dbReference type="Proteomes" id="UP000245391"/>
    </source>
</evidence>
<evidence type="ECO:0000313" key="1">
    <source>
        <dbReference type="EMBL" id="PWS32220.1"/>
    </source>
</evidence>
<reference evidence="2" key="1">
    <citation type="submission" date="2018-05" db="EMBL/GenBank/DDBJ databases">
        <title>Pedobacter paludis sp. nov., isolated from wetland soil.</title>
        <authorList>
            <person name="Zhang Y."/>
        </authorList>
    </citation>
    <scope>NUCLEOTIDE SEQUENCE [LARGE SCALE GENOMIC DNA]</scope>
    <source>
        <strain evidence="2">R-8</strain>
    </source>
</reference>
<comment type="caution">
    <text evidence="1">The sequence shown here is derived from an EMBL/GenBank/DDBJ whole genome shotgun (WGS) entry which is preliminary data.</text>
</comment>
<accession>A0A317EZ16</accession>
<dbReference type="AlphaFoldDB" id="A0A317EZ16"/>
<proteinExistence type="predicted"/>
<name>A0A317EZ16_9SPHI</name>
<gene>
    <name evidence="1" type="ORF">DF947_10655</name>
</gene>
<dbReference type="EMBL" id="QGNY01000003">
    <property type="protein sequence ID" value="PWS32220.1"/>
    <property type="molecule type" value="Genomic_DNA"/>
</dbReference>
<protein>
    <submittedName>
        <fullName evidence="1">Uncharacterized protein</fullName>
    </submittedName>
</protein>
<organism evidence="1 2">
    <name type="scientific">Pedobacter paludis</name>
    <dbReference type="NCBI Taxonomy" id="2203212"/>
    <lineage>
        <taxon>Bacteria</taxon>
        <taxon>Pseudomonadati</taxon>
        <taxon>Bacteroidota</taxon>
        <taxon>Sphingobacteriia</taxon>
        <taxon>Sphingobacteriales</taxon>
        <taxon>Sphingobacteriaceae</taxon>
        <taxon>Pedobacter</taxon>
    </lineage>
</organism>
<dbReference type="Proteomes" id="UP000245391">
    <property type="component" value="Unassembled WGS sequence"/>
</dbReference>
<sequence length="338" mass="38879">MKVPPPTPLSNESLHVRSGNRMIRIPESYLLFCAELGAGSLLDRFKIFLPKTDPADPDGLQAQTNLLKSVLIEDLYFPQNEAEENLIIANALPFSYSLQGEYLFWNSATENQGEFPVYLANVFRTPVLLSSDFHDFILSISHETRWPDILGKIPTKLFISEHGELKPDHRKDGQQRQHLCAQLPYSILMAYSLLMMERLLEFSRSSFGLLGRTEIYKGLQEAVGYYDSLAPNYRPKDYPASDRNRKNAFMLMDKIYRLRKKDQPYQVAIGVISAMEAFFDFAKTHDRIYMEVFSQRVCTILPTDTPLFFIDEINGDLESQQIGYLLTQRQQLLDLTPN</sequence>
<dbReference type="SUPFAM" id="SSF160631">
    <property type="entry name" value="SMI1/KNR4-like"/>
    <property type="match status" value="1"/>
</dbReference>
<keyword evidence="2" id="KW-1185">Reference proteome</keyword>
<dbReference type="InterPro" id="IPR037883">
    <property type="entry name" value="Knr4/Smi1-like_sf"/>
</dbReference>